<dbReference type="Pfam" id="PF03382">
    <property type="entry name" value="DUF285"/>
    <property type="match status" value="2"/>
</dbReference>
<evidence type="ECO:0000313" key="3">
    <source>
        <dbReference type="EMBL" id="AUP80939.1"/>
    </source>
</evidence>
<dbReference type="NCBIfam" id="TIGR02167">
    <property type="entry name" value="Liste_lipo_26"/>
    <property type="match status" value="7"/>
</dbReference>
<dbReference type="OrthoDB" id="1377495at2"/>
<name>A0A2K9PV54_9FLAO</name>
<sequence>MREAFSQCSNLKGHATDTPNLSKVTNMEGMFRNAENFNQDLGAWNVSNVTNMSYMFDGASSFNQDLSAWDVSKVTDMSWMFSRAKSFNQPLNWEEKVAKVTNMSYMFSQATNFDQNISAWNVSKVTDMTLMFADAESFNQDISTWNVSNVTFMGGMFSRATSFNQNISAWNVSNVTNTDGMFLEATSFNQDISTWNVSNVISMQSMFLRAESFNQDISAWNVSNVIYMDFIFQGVTLSTKNYDALLKEWSSLALQNGVKFHGGNSSFCKASDDRAKIIADFNWTIIDNGENCHLNDDFNSAILVDEFPYTNTQNAQFATGDFLACGNSPNLLTDGLWYAFKGTNSDIKVTVSANWAMQTGIYTLDANNKLQCETTMDNKTNPKAILNIAQSDPNKTYYLNIGNDSHSSVPDVFNVLIESKDHPFNDDFNTAILVDDFPYTNAQNAQFATGDFFACGDSPNLLTDGLWYAFKGTSNNIKVTVSANWAMQAGIFTLDANNELQCETTMDNKTNPKAILNIAQSDPNKTYYLNIGNDSHSSVPDVFNVLIESSIGPGIGPSIQSRNLFSSPNINSNEISVYPNPTNNKLFVTSKQPIDHITIYSIHGALIGEVNNDVIDVSLLANGMYLLKIKTNTGTTTKRFIKK</sequence>
<feature type="domain" description="Secretion system C-terminal sorting" evidence="2">
    <location>
        <begin position="577"/>
        <end position="641"/>
    </location>
</feature>
<keyword evidence="4" id="KW-1185">Reference proteome</keyword>
<dbReference type="InterPro" id="IPR005046">
    <property type="entry name" value="DUF285"/>
</dbReference>
<dbReference type="KEGG" id="fek:C1H87_20385"/>
<dbReference type="Proteomes" id="UP000235826">
    <property type="component" value="Chromosome"/>
</dbReference>
<organism evidence="3 4">
    <name type="scientific">Flavivirga eckloniae</name>
    <dbReference type="NCBI Taxonomy" id="1803846"/>
    <lineage>
        <taxon>Bacteria</taxon>
        <taxon>Pseudomonadati</taxon>
        <taxon>Bacteroidota</taxon>
        <taxon>Flavobacteriia</taxon>
        <taxon>Flavobacteriales</taxon>
        <taxon>Flavobacteriaceae</taxon>
        <taxon>Flavivirga</taxon>
    </lineage>
</organism>
<evidence type="ECO:0000259" key="2">
    <source>
        <dbReference type="Pfam" id="PF18962"/>
    </source>
</evidence>
<protein>
    <recommendedName>
        <fullName evidence="2">Secretion system C-terminal sorting domain-containing protein</fullName>
    </recommendedName>
</protein>
<accession>A0A2K9PV54</accession>
<dbReference type="InterPro" id="IPR011889">
    <property type="entry name" value="Liste_lipo_26"/>
</dbReference>
<evidence type="ECO:0000313" key="4">
    <source>
        <dbReference type="Proteomes" id="UP000235826"/>
    </source>
</evidence>
<proteinExistence type="predicted"/>
<dbReference type="EMBL" id="CP025791">
    <property type="protein sequence ID" value="AUP80939.1"/>
    <property type="molecule type" value="Genomic_DNA"/>
</dbReference>
<dbReference type="AlphaFoldDB" id="A0A2K9PV54"/>
<reference evidence="3 4" key="1">
    <citation type="submission" date="2018-01" db="EMBL/GenBank/DDBJ databases">
        <title>Complete genome sequence of Flavivirga eckloniae ECD14 isolated from seaweed Ecklonia cava.</title>
        <authorList>
            <person name="Lee J.H."/>
            <person name="Baik K.S."/>
            <person name="Seong C.N."/>
        </authorList>
    </citation>
    <scope>NUCLEOTIDE SEQUENCE [LARGE SCALE GENOMIC DNA]</scope>
    <source>
        <strain evidence="3 4">ECD14</strain>
    </source>
</reference>
<dbReference type="RefSeq" id="WP_102757582.1">
    <property type="nucleotide sequence ID" value="NZ_CP025791.1"/>
</dbReference>
<evidence type="ECO:0000256" key="1">
    <source>
        <dbReference type="ARBA" id="ARBA00022729"/>
    </source>
</evidence>
<dbReference type="InterPro" id="IPR026444">
    <property type="entry name" value="Secre_tail"/>
</dbReference>
<gene>
    <name evidence="3" type="ORF">C1H87_20385</name>
</gene>
<keyword evidence="1" id="KW-0732">Signal</keyword>
<dbReference type="NCBIfam" id="TIGR04183">
    <property type="entry name" value="Por_Secre_tail"/>
    <property type="match status" value="1"/>
</dbReference>
<dbReference type="Pfam" id="PF18962">
    <property type="entry name" value="Por_Secre_tail"/>
    <property type="match status" value="1"/>
</dbReference>